<name>A0A0C3PPI1_9AGAM</name>
<feature type="domain" description="AB hydrolase-1" evidence="1">
    <location>
        <begin position="39"/>
        <end position="255"/>
    </location>
</feature>
<dbReference type="AlphaFoldDB" id="A0A0C3PPI1"/>
<accession>A0A0C3PPI1</accession>
<dbReference type="InterPro" id="IPR000073">
    <property type="entry name" value="AB_hydrolase_1"/>
</dbReference>
<reference evidence="2 3" key="1">
    <citation type="submission" date="2014-04" db="EMBL/GenBank/DDBJ databases">
        <authorList>
            <consortium name="DOE Joint Genome Institute"/>
            <person name="Kuo A."/>
            <person name="Girlanda M."/>
            <person name="Perotto S."/>
            <person name="Kohler A."/>
            <person name="Nagy L.G."/>
            <person name="Floudas D."/>
            <person name="Copeland A."/>
            <person name="Barry K.W."/>
            <person name="Cichocki N."/>
            <person name="Veneault-Fourrey C."/>
            <person name="LaButti K."/>
            <person name="Lindquist E.A."/>
            <person name="Lipzen A."/>
            <person name="Lundell T."/>
            <person name="Morin E."/>
            <person name="Murat C."/>
            <person name="Sun H."/>
            <person name="Tunlid A."/>
            <person name="Henrissat B."/>
            <person name="Grigoriev I.V."/>
            <person name="Hibbett D.S."/>
            <person name="Martin F."/>
            <person name="Nordberg H.P."/>
            <person name="Cantor M.N."/>
            <person name="Hua S.X."/>
        </authorList>
    </citation>
    <scope>NUCLEOTIDE SEQUENCE [LARGE SCALE GENOMIC DNA]</scope>
    <source>
        <strain evidence="2 3">MUT 4182</strain>
    </source>
</reference>
<evidence type="ECO:0000313" key="2">
    <source>
        <dbReference type="EMBL" id="KIO16400.1"/>
    </source>
</evidence>
<dbReference type="OrthoDB" id="9988524at2759"/>
<dbReference type="SUPFAM" id="SSF53474">
    <property type="entry name" value="alpha/beta-Hydrolases"/>
    <property type="match status" value="1"/>
</dbReference>
<gene>
    <name evidence="2" type="ORF">M407DRAFT_86051</name>
</gene>
<dbReference type="Gene3D" id="3.40.50.1820">
    <property type="entry name" value="alpha/beta hydrolase"/>
    <property type="match status" value="1"/>
</dbReference>
<keyword evidence="3" id="KW-1185">Reference proteome</keyword>
<evidence type="ECO:0000313" key="3">
    <source>
        <dbReference type="Proteomes" id="UP000054248"/>
    </source>
</evidence>
<protein>
    <recommendedName>
        <fullName evidence="1">AB hydrolase-1 domain-containing protein</fullName>
    </recommendedName>
</protein>
<organism evidence="2 3">
    <name type="scientific">Tulasnella calospora MUT 4182</name>
    <dbReference type="NCBI Taxonomy" id="1051891"/>
    <lineage>
        <taxon>Eukaryota</taxon>
        <taxon>Fungi</taxon>
        <taxon>Dikarya</taxon>
        <taxon>Basidiomycota</taxon>
        <taxon>Agaricomycotina</taxon>
        <taxon>Agaricomycetes</taxon>
        <taxon>Cantharellales</taxon>
        <taxon>Tulasnellaceae</taxon>
        <taxon>Tulasnella</taxon>
    </lineage>
</organism>
<dbReference type="Pfam" id="PF12697">
    <property type="entry name" value="Abhydrolase_6"/>
    <property type="match status" value="1"/>
</dbReference>
<dbReference type="HOGENOM" id="CLU_048353_0_1_1"/>
<evidence type="ECO:0000259" key="1">
    <source>
        <dbReference type="Pfam" id="PF12697"/>
    </source>
</evidence>
<sequence>MPSIKFQIPHPNEEGCTLTGIIGQRNDAIKETADAAHILHGVMGHKNYFFQKKLAQRLPIDSCRFDFRGNHESNGSWHMGEKGFVNDLQDIDTVVAHLKTQYGYRVDLVIGHSRGSIVGMRWLSTAPEGQGVSGYVNVSARYRMKVTYYDRWREGFEKKGVFHWKVRVAGKQVVREVTPEHIRDFEEVDTSSVWTKFPANTDVLTVHGLDDQVVPPFDGMIYARAFSNRTTATHTLHYVEGADHNFIGHYDEVVDTILGWWDQKTKGTLKDGVWLAGVKPKLYSPLIQPFPRNWSQMLMSLLTSAPRSIR</sequence>
<dbReference type="PANTHER" id="PTHR42886">
    <property type="entry name" value="RE40534P-RELATED"/>
    <property type="match status" value="1"/>
</dbReference>
<dbReference type="STRING" id="1051891.A0A0C3PPI1"/>
<dbReference type="InterPro" id="IPR029058">
    <property type="entry name" value="AB_hydrolase_fold"/>
</dbReference>
<proteinExistence type="predicted"/>
<dbReference type="Proteomes" id="UP000054248">
    <property type="component" value="Unassembled WGS sequence"/>
</dbReference>
<dbReference type="EMBL" id="KN823578">
    <property type="protein sequence ID" value="KIO16400.1"/>
    <property type="molecule type" value="Genomic_DNA"/>
</dbReference>
<reference evidence="3" key="2">
    <citation type="submission" date="2015-01" db="EMBL/GenBank/DDBJ databases">
        <title>Evolutionary Origins and Diversification of the Mycorrhizal Mutualists.</title>
        <authorList>
            <consortium name="DOE Joint Genome Institute"/>
            <consortium name="Mycorrhizal Genomics Consortium"/>
            <person name="Kohler A."/>
            <person name="Kuo A."/>
            <person name="Nagy L.G."/>
            <person name="Floudas D."/>
            <person name="Copeland A."/>
            <person name="Barry K.W."/>
            <person name="Cichocki N."/>
            <person name="Veneault-Fourrey C."/>
            <person name="LaButti K."/>
            <person name="Lindquist E.A."/>
            <person name="Lipzen A."/>
            <person name="Lundell T."/>
            <person name="Morin E."/>
            <person name="Murat C."/>
            <person name="Riley R."/>
            <person name="Ohm R."/>
            <person name="Sun H."/>
            <person name="Tunlid A."/>
            <person name="Henrissat B."/>
            <person name="Grigoriev I.V."/>
            <person name="Hibbett D.S."/>
            <person name="Martin F."/>
        </authorList>
    </citation>
    <scope>NUCLEOTIDE SEQUENCE [LARGE SCALE GENOMIC DNA]</scope>
    <source>
        <strain evidence="3">MUT 4182</strain>
    </source>
</reference>
<dbReference type="PANTHER" id="PTHR42886:SF53">
    <property type="entry name" value="ALPHA_BETA-HYDROLASES SUPERFAMILY PROTEIN"/>
    <property type="match status" value="1"/>
</dbReference>